<protein>
    <submittedName>
        <fullName evidence="1">Uncharacterized protein</fullName>
    </submittedName>
</protein>
<evidence type="ECO:0000313" key="1">
    <source>
        <dbReference type="EMBL" id="EKO16728.1"/>
    </source>
</evidence>
<proteinExistence type="predicted"/>
<dbReference type="Proteomes" id="UP000006253">
    <property type="component" value="Unassembled WGS sequence"/>
</dbReference>
<accession>A0A0E2B615</accession>
<comment type="caution">
    <text evidence="1">The sequence shown here is derived from an EMBL/GenBank/DDBJ whole genome shotgun (WGS) entry which is preliminary data.</text>
</comment>
<sequence length="113" mass="13455">MQDYPQTEIFYSGLDFEAWSQKSRFHFLKSKPIREISISHRSKILFFHTKKDSLFQLAQKTKIGSGWILLETPFGNQEDSKVWNRNRKLLGLTESWVFLEKDELQRIPISESF</sequence>
<dbReference type="AlphaFoldDB" id="A0A0E2B615"/>
<dbReference type="EMBL" id="AHMY02000022">
    <property type="protein sequence ID" value="EKO16728.1"/>
    <property type="molecule type" value="Genomic_DNA"/>
</dbReference>
<gene>
    <name evidence="1" type="ORF">LEP1GSC081_2564</name>
</gene>
<evidence type="ECO:0000313" key="2">
    <source>
        <dbReference type="Proteomes" id="UP000006253"/>
    </source>
</evidence>
<reference evidence="1 2" key="1">
    <citation type="submission" date="2012-10" db="EMBL/GenBank/DDBJ databases">
        <authorList>
            <person name="Harkins D.M."/>
            <person name="Durkin A.S."/>
            <person name="Brinkac L.M."/>
            <person name="Selengut J.D."/>
            <person name="Sanka R."/>
            <person name="DePew J."/>
            <person name="Purushe J."/>
            <person name="Peacock S.J."/>
            <person name="Thaipadungpanit J."/>
            <person name="Wuthiekanun V.W."/>
            <person name="Day N.P."/>
            <person name="Vinetz J.M."/>
            <person name="Sutton G.G."/>
            <person name="Nelson W.C."/>
            <person name="Fouts D.E."/>
        </authorList>
    </citation>
    <scope>NUCLEOTIDE SEQUENCE [LARGE SCALE GENOMIC DNA]</scope>
    <source>
        <strain evidence="1 2">H1</strain>
    </source>
</reference>
<organism evidence="1 2">
    <name type="scientific">Leptospira kirschneri str. H1</name>
    <dbReference type="NCBI Taxonomy" id="1049966"/>
    <lineage>
        <taxon>Bacteria</taxon>
        <taxon>Pseudomonadati</taxon>
        <taxon>Spirochaetota</taxon>
        <taxon>Spirochaetia</taxon>
        <taxon>Leptospirales</taxon>
        <taxon>Leptospiraceae</taxon>
        <taxon>Leptospira</taxon>
    </lineage>
</organism>
<name>A0A0E2B615_9LEPT</name>